<dbReference type="RefSeq" id="WP_200310691.1">
    <property type="nucleotide sequence ID" value="NZ_JAENIM010000031.1"/>
</dbReference>
<gene>
    <name evidence="7" type="ORF">JIN82_05795</name>
</gene>
<evidence type="ECO:0000256" key="2">
    <source>
        <dbReference type="ARBA" id="ARBA00022840"/>
    </source>
</evidence>
<dbReference type="SUPFAM" id="SSF56112">
    <property type="entry name" value="Protein kinase-like (PK-like)"/>
    <property type="match status" value="1"/>
</dbReference>
<keyword evidence="1 3" id="KW-0547">Nucleotide-binding</keyword>
<dbReference type="PANTHER" id="PTHR24346">
    <property type="entry name" value="MAP/MICROTUBULE AFFINITY-REGULATING KINASE"/>
    <property type="match status" value="1"/>
</dbReference>
<dbReference type="InterPro" id="IPR011009">
    <property type="entry name" value="Kinase-like_dom_sf"/>
</dbReference>
<dbReference type="InterPro" id="IPR000719">
    <property type="entry name" value="Prot_kinase_dom"/>
</dbReference>
<dbReference type="EMBL" id="JAENIM010000031">
    <property type="protein sequence ID" value="MBK1790665.1"/>
    <property type="molecule type" value="Genomic_DNA"/>
</dbReference>
<evidence type="ECO:0000256" key="3">
    <source>
        <dbReference type="PROSITE-ProRule" id="PRU10141"/>
    </source>
</evidence>
<keyword evidence="7" id="KW-0808">Transferase</keyword>
<organism evidence="7 8">
    <name type="scientific">Persicirhabdus sediminis</name>
    <dbReference type="NCBI Taxonomy" id="454144"/>
    <lineage>
        <taxon>Bacteria</taxon>
        <taxon>Pseudomonadati</taxon>
        <taxon>Verrucomicrobiota</taxon>
        <taxon>Verrucomicrobiia</taxon>
        <taxon>Verrucomicrobiales</taxon>
        <taxon>Verrucomicrobiaceae</taxon>
        <taxon>Persicirhabdus</taxon>
    </lineage>
</organism>
<dbReference type="Gene3D" id="3.30.200.20">
    <property type="entry name" value="Phosphorylase Kinase, domain 1"/>
    <property type="match status" value="1"/>
</dbReference>
<keyword evidence="7" id="KW-0418">Kinase</keyword>
<feature type="binding site" evidence="3">
    <location>
        <position position="28"/>
    </location>
    <ligand>
        <name>ATP</name>
        <dbReference type="ChEBI" id="CHEBI:30616"/>
    </ligand>
</feature>
<keyword evidence="2 3" id="KW-0067">ATP-binding</keyword>
<evidence type="ECO:0000256" key="5">
    <source>
        <dbReference type="SAM" id="Phobius"/>
    </source>
</evidence>
<feature type="region of interest" description="Disordered" evidence="4">
    <location>
        <begin position="352"/>
        <end position="393"/>
    </location>
</feature>
<keyword evidence="5" id="KW-0472">Membrane</keyword>
<dbReference type="GO" id="GO:0005737">
    <property type="term" value="C:cytoplasm"/>
    <property type="evidence" value="ECO:0007669"/>
    <property type="project" value="TreeGrafter"/>
</dbReference>
<dbReference type="PROSITE" id="PS50011">
    <property type="entry name" value="PROTEIN_KINASE_DOM"/>
    <property type="match status" value="1"/>
</dbReference>
<dbReference type="PROSITE" id="PS00107">
    <property type="entry name" value="PROTEIN_KINASE_ATP"/>
    <property type="match status" value="1"/>
</dbReference>
<keyword evidence="7" id="KW-0723">Serine/threonine-protein kinase</keyword>
<dbReference type="Proteomes" id="UP000624703">
    <property type="component" value="Unassembled WGS sequence"/>
</dbReference>
<dbReference type="GO" id="GO:0005524">
    <property type="term" value="F:ATP binding"/>
    <property type="evidence" value="ECO:0007669"/>
    <property type="project" value="UniProtKB-UniRule"/>
</dbReference>
<evidence type="ECO:0000259" key="6">
    <source>
        <dbReference type="PROSITE" id="PS50011"/>
    </source>
</evidence>
<keyword evidence="8" id="KW-1185">Reference proteome</keyword>
<feature type="compositionally biased region" description="Low complexity" evidence="4">
    <location>
        <begin position="253"/>
        <end position="263"/>
    </location>
</feature>
<evidence type="ECO:0000256" key="1">
    <source>
        <dbReference type="ARBA" id="ARBA00022741"/>
    </source>
</evidence>
<feature type="region of interest" description="Disordered" evidence="4">
    <location>
        <begin position="243"/>
        <end position="272"/>
    </location>
</feature>
<dbReference type="Gene3D" id="1.10.510.10">
    <property type="entry name" value="Transferase(Phosphotransferase) domain 1"/>
    <property type="match status" value="1"/>
</dbReference>
<dbReference type="AlphaFoldDB" id="A0A8J7SHA4"/>
<accession>A0A8J7SHA4</accession>
<comment type="caution">
    <text evidence="7">The sequence shown here is derived from an EMBL/GenBank/DDBJ whole genome shotgun (WGS) entry which is preliminary data.</text>
</comment>
<evidence type="ECO:0000313" key="7">
    <source>
        <dbReference type="EMBL" id="MBK1790665.1"/>
    </source>
</evidence>
<proteinExistence type="predicted"/>
<name>A0A8J7SHA4_9BACT</name>
<dbReference type="GO" id="GO:0035556">
    <property type="term" value="P:intracellular signal transduction"/>
    <property type="evidence" value="ECO:0007669"/>
    <property type="project" value="TreeGrafter"/>
</dbReference>
<dbReference type="InterPro" id="IPR017441">
    <property type="entry name" value="Protein_kinase_ATP_BS"/>
</dbReference>
<dbReference type="GO" id="GO:0004674">
    <property type="term" value="F:protein serine/threonine kinase activity"/>
    <property type="evidence" value="ECO:0007669"/>
    <property type="project" value="UniProtKB-KW"/>
</dbReference>
<keyword evidence="5" id="KW-1133">Transmembrane helix</keyword>
<feature type="compositionally biased region" description="Low complexity" evidence="4">
    <location>
        <begin position="373"/>
        <end position="387"/>
    </location>
</feature>
<keyword evidence="5" id="KW-0812">Transmembrane</keyword>
<evidence type="ECO:0000256" key="4">
    <source>
        <dbReference type="SAM" id="MobiDB-lite"/>
    </source>
</evidence>
<dbReference type="CDD" id="cd14014">
    <property type="entry name" value="STKc_PknB_like"/>
    <property type="match status" value="1"/>
</dbReference>
<evidence type="ECO:0000313" key="8">
    <source>
        <dbReference type="Proteomes" id="UP000624703"/>
    </source>
</evidence>
<sequence>MRLIGSGSTGSVYEATDTLLNRRVAIRKILEVEGAENSESWHEEFKDFAKSLTSLQHPNIPTVFDAGIDDEGPYMISFFAEGIPMMERLEENAQLDQTEVHSMAEQILDALIAIHGTGSTHGMLSPESLLCAQNTRGGYRYLIIDNGLRKLAYFVHGAKTAFPMVTDPALAAPELSEKQDPTPQSDLFMVGQLFYSLLAGGHPYAGLTIDEACENHKNKSLPPLADYVDNLAPGMEEWITSLIDPDPEKRPTSAEAALSSLPELPEPTPEPQTVTAAVNPLTSATTIDPMVASASQVAQINTATQMASAAGNNSNRNLIIGGSIAGIAIIVAIAVIFGGGSNDGEIKVTTAPITAEPEPADEPFEDTQKADRPSAPAEKSSPAASSSNKQTSITLSSKNIAKSNQKEIVALNANAYLDYNIFTGVPLGSTIEAMRKPNSLFSNVQAIGKFGQKAYFTSNFEFRAPRGGQKFVGSCKASTGQRLTPGSGWKVTLRAPHGHNGPLKGTVYFTQWNAEIKLVIKETTSNLQKSQIARSTQDGSGTFSFVIENPTADASYDIELLYNKPVSQAPASIAFDAISLDN</sequence>
<feature type="domain" description="Protein kinase" evidence="6">
    <location>
        <begin position="1"/>
        <end position="264"/>
    </location>
</feature>
<protein>
    <submittedName>
        <fullName evidence="7">Serine/threonine protein kinase</fullName>
    </submittedName>
</protein>
<reference evidence="7" key="1">
    <citation type="submission" date="2021-01" db="EMBL/GenBank/DDBJ databases">
        <title>Modified the classification status of verrucomicrobia.</title>
        <authorList>
            <person name="Feng X."/>
        </authorList>
    </citation>
    <scope>NUCLEOTIDE SEQUENCE</scope>
    <source>
        <strain evidence="7">_KCTC 22039</strain>
    </source>
</reference>
<dbReference type="PANTHER" id="PTHR24346:SF30">
    <property type="entry name" value="MATERNAL EMBRYONIC LEUCINE ZIPPER KINASE"/>
    <property type="match status" value="1"/>
</dbReference>
<feature type="transmembrane region" description="Helical" evidence="5">
    <location>
        <begin position="318"/>
        <end position="337"/>
    </location>
</feature>
<dbReference type="Pfam" id="PF00069">
    <property type="entry name" value="Pkinase"/>
    <property type="match status" value="1"/>
</dbReference>